<reference evidence="3" key="2">
    <citation type="journal article" date="2017" name="J. Anim. Genet.">
        <title>Multiple reference genome sequences of hot pepper reveal the massive evolution of plant disease resistance genes by retroduplication.</title>
        <authorList>
            <person name="Kim S."/>
            <person name="Park J."/>
            <person name="Yeom S.-I."/>
            <person name="Kim Y.-M."/>
            <person name="Seo E."/>
            <person name="Kim K.-T."/>
            <person name="Kim M.-S."/>
            <person name="Lee J.M."/>
            <person name="Cheong K."/>
            <person name="Shin H.-S."/>
            <person name="Kim S.-B."/>
            <person name="Han K."/>
            <person name="Lee J."/>
            <person name="Park M."/>
            <person name="Lee H.-A."/>
            <person name="Lee H.-Y."/>
            <person name="Lee Y."/>
            <person name="Oh S."/>
            <person name="Lee J.H."/>
            <person name="Choi E."/>
            <person name="Choi E."/>
            <person name="Lee S.E."/>
            <person name="Jeon J."/>
            <person name="Kim H."/>
            <person name="Choi G."/>
            <person name="Song H."/>
            <person name="Lee J."/>
            <person name="Lee S.-C."/>
            <person name="Kwon J.-K."/>
            <person name="Lee H.-Y."/>
            <person name="Koo N."/>
            <person name="Hong Y."/>
            <person name="Kim R.W."/>
            <person name="Kang W.-H."/>
            <person name="Huh J.H."/>
            <person name="Kang B.-C."/>
            <person name="Yang T.-J."/>
            <person name="Lee Y.-H."/>
            <person name="Bennetzen J.L."/>
            <person name="Choi D."/>
        </authorList>
    </citation>
    <scope>NUCLEOTIDE SEQUENCE [LARGE SCALE GENOMIC DNA]</scope>
    <source>
        <strain evidence="3">cv. PBC81</strain>
    </source>
</reference>
<reference evidence="2 3" key="1">
    <citation type="journal article" date="2017" name="Genome Biol.">
        <title>New reference genome sequences of hot pepper reveal the massive evolution of plant disease-resistance genes by retroduplication.</title>
        <authorList>
            <person name="Kim S."/>
            <person name="Park J."/>
            <person name="Yeom S.I."/>
            <person name="Kim Y.M."/>
            <person name="Seo E."/>
            <person name="Kim K.T."/>
            <person name="Kim M.S."/>
            <person name="Lee J.M."/>
            <person name="Cheong K."/>
            <person name="Shin H.S."/>
            <person name="Kim S.B."/>
            <person name="Han K."/>
            <person name="Lee J."/>
            <person name="Park M."/>
            <person name="Lee H.A."/>
            <person name="Lee H.Y."/>
            <person name="Lee Y."/>
            <person name="Oh S."/>
            <person name="Lee J.H."/>
            <person name="Choi E."/>
            <person name="Choi E."/>
            <person name="Lee S.E."/>
            <person name="Jeon J."/>
            <person name="Kim H."/>
            <person name="Choi G."/>
            <person name="Song H."/>
            <person name="Lee J."/>
            <person name="Lee S.C."/>
            <person name="Kwon J.K."/>
            <person name="Lee H.Y."/>
            <person name="Koo N."/>
            <person name="Hong Y."/>
            <person name="Kim R.W."/>
            <person name="Kang W.H."/>
            <person name="Huh J.H."/>
            <person name="Kang B.C."/>
            <person name="Yang T.J."/>
            <person name="Lee Y.H."/>
            <person name="Bennetzen J.L."/>
            <person name="Choi D."/>
        </authorList>
    </citation>
    <scope>NUCLEOTIDE SEQUENCE [LARGE SCALE GENOMIC DNA]</scope>
    <source>
        <strain evidence="3">cv. PBC81</strain>
    </source>
</reference>
<dbReference type="AlphaFoldDB" id="A0A2G2WK67"/>
<gene>
    <name evidence="2" type="ORF">CQW23_14795</name>
</gene>
<sequence length="262" mass="29673">MILRNILARFVTSANSYSEESSVVSCPKDFNLSSSNGALAQDGSKSISVNERDMNNESLSELKEFSNREQIPKKRFDSEEINFPNEYARTSAFAKLCVKRRWNVALGIDQNTPLKLLNGSEKSNIFRTGRPPRRTTIVVAYWKVDEWVLGVLCDASPSRCPFGMPFWPPTRYARSEVYLRKISDTLKFVEQAIDSGKWVFAFDCDFVQLTENSPGPVGTEVHRACLGAAHWWHWKQHSAETGDRTELGDDYADSTNLSEDTI</sequence>
<protein>
    <submittedName>
        <fullName evidence="2">Uncharacterized protein</fullName>
    </submittedName>
</protein>
<dbReference type="Proteomes" id="UP000224567">
    <property type="component" value="Unassembled WGS sequence"/>
</dbReference>
<keyword evidence="3" id="KW-1185">Reference proteome</keyword>
<dbReference type="EMBL" id="MLFT02000006">
    <property type="protein sequence ID" value="PHT45637.1"/>
    <property type="molecule type" value="Genomic_DNA"/>
</dbReference>
<evidence type="ECO:0000313" key="3">
    <source>
        <dbReference type="Proteomes" id="UP000224567"/>
    </source>
</evidence>
<evidence type="ECO:0000313" key="2">
    <source>
        <dbReference type="EMBL" id="PHT45637.1"/>
    </source>
</evidence>
<evidence type="ECO:0000256" key="1">
    <source>
        <dbReference type="SAM" id="MobiDB-lite"/>
    </source>
</evidence>
<organism evidence="2 3">
    <name type="scientific">Capsicum baccatum</name>
    <name type="common">Peruvian pepper</name>
    <dbReference type="NCBI Taxonomy" id="33114"/>
    <lineage>
        <taxon>Eukaryota</taxon>
        <taxon>Viridiplantae</taxon>
        <taxon>Streptophyta</taxon>
        <taxon>Embryophyta</taxon>
        <taxon>Tracheophyta</taxon>
        <taxon>Spermatophyta</taxon>
        <taxon>Magnoliopsida</taxon>
        <taxon>eudicotyledons</taxon>
        <taxon>Gunneridae</taxon>
        <taxon>Pentapetalae</taxon>
        <taxon>asterids</taxon>
        <taxon>lamiids</taxon>
        <taxon>Solanales</taxon>
        <taxon>Solanaceae</taxon>
        <taxon>Solanoideae</taxon>
        <taxon>Capsiceae</taxon>
        <taxon>Capsicum</taxon>
    </lineage>
</organism>
<name>A0A2G2WK67_CAPBA</name>
<dbReference type="STRING" id="33114.A0A2G2WK67"/>
<accession>A0A2G2WK67</accession>
<comment type="caution">
    <text evidence="2">The sequence shown here is derived from an EMBL/GenBank/DDBJ whole genome shotgun (WGS) entry which is preliminary data.</text>
</comment>
<feature type="region of interest" description="Disordered" evidence="1">
    <location>
        <begin position="243"/>
        <end position="262"/>
    </location>
</feature>
<feature type="compositionally biased region" description="Polar residues" evidence="1">
    <location>
        <begin position="253"/>
        <end position="262"/>
    </location>
</feature>
<proteinExistence type="predicted"/>